<dbReference type="Pfam" id="PF20248">
    <property type="entry name" value="DUF6603"/>
    <property type="match status" value="1"/>
</dbReference>
<evidence type="ECO:0000256" key="1">
    <source>
        <dbReference type="SAM" id="MobiDB-lite"/>
    </source>
</evidence>
<reference evidence="3" key="2">
    <citation type="journal article" date="2023" name="IMA Fungus">
        <title>Comparative genomic study of the Penicillium genus elucidates a diverse pangenome and 15 lateral gene transfer events.</title>
        <authorList>
            <person name="Petersen C."/>
            <person name="Sorensen T."/>
            <person name="Nielsen M.R."/>
            <person name="Sondergaard T.E."/>
            <person name="Sorensen J.L."/>
            <person name="Fitzpatrick D.A."/>
            <person name="Frisvad J.C."/>
            <person name="Nielsen K.L."/>
        </authorList>
    </citation>
    <scope>NUCLEOTIDE SEQUENCE</scope>
    <source>
        <strain evidence="3">IBT 29864</strain>
    </source>
</reference>
<comment type="caution">
    <text evidence="3">The sequence shown here is derived from an EMBL/GenBank/DDBJ whole genome shotgun (WGS) entry which is preliminary data.</text>
</comment>
<organism evidence="3 4">
    <name type="scientific">Penicillium cataractarum</name>
    <dbReference type="NCBI Taxonomy" id="2100454"/>
    <lineage>
        <taxon>Eukaryota</taxon>
        <taxon>Fungi</taxon>
        <taxon>Dikarya</taxon>
        <taxon>Ascomycota</taxon>
        <taxon>Pezizomycotina</taxon>
        <taxon>Eurotiomycetes</taxon>
        <taxon>Eurotiomycetidae</taxon>
        <taxon>Eurotiales</taxon>
        <taxon>Aspergillaceae</taxon>
        <taxon>Penicillium</taxon>
    </lineage>
</organism>
<name>A0A9W9VG52_9EURO</name>
<feature type="compositionally biased region" description="Polar residues" evidence="1">
    <location>
        <begin position="89"/>
        <end position="104"/>
    </location>
</feature>
<evidence type="ECO:0000313" key="4">
    <source>
        <dbReference type="Proteomes" id="UP001147782"/>
    </source>
</evidence>
<gene>
    <name evidence="3" type="ORF">N7496_003185</name>
</gene>
<feature type="domain" description="DUF6603" evidence="2">
    <location>
        <begin position="117"/>
        <end position="429"/>
    </location>
</feature>
<sequence>MLFVYVQPQHDTSTSTSTGLTYEDVTAINSILSNIASGPRKLQYKVTKPNDQYMSTDIVLEAGAHFLLLLHDDKGESTVVLDYVFGKSSTSSNSGTLVTSNDSAPQDAPGSVKTAYSKKVGPLSIQNMGLELKAGPTLSILIDALIALGPVDMALMGFSLNLNFSNGKTLFDLPTPKVSLAGLGVSFSREPVLVNGMFDKDNVTNSFMGAVTVSYKPYLFEAAGYYGKTTGNERDFRSVFVFFVLNGPLVTLELAETNSVTGGFGYNTGITLPNVTNVLQFPLIDTPDFTDPGSAISGLVKGGWFCPKAGFFWVAAGLTVLAFEVLQVKAIAVIEWDPKVQLSLFGVAVADMPAGATDQKKFAHVELGIVSLMDPEGGTLKIEGQLSPSSFVLDPSCHLTGGFAICKWFSGNVADDWVFTIGGYHRSFD</sequence>
<dbReference type="AlphaFoldDB" id="A0A9W9VG52"/>
<dbReference type="OrthoDB" id="5352492at2759"/>
<protein>
    <recommendedName>
        <fullName evidence="2">DUF6603 domain-containing protein</fullName>
    </recommendedName>
</protein>
<feature type="region of interest" description="Disordered" evidence="1">
    <location>
        <begin position="89"/>
        <end position="111"/>
    </location>
</feature>
<dbReference type="InterPro" id="IPR046538">
    <property type="entry name" value="DUF6603"/>
</dbReference>
<reference evidence="3" key="1">
    <citation type="submission" date="2022-11" db="EMBL/GenBank/DDBJ databases">
        <authorList>
            <person name="Petersen C."/>
        </authorList>
    </citation>
    <scope>NUCLEOTIDE SEQUENCE</scope>
    <source>
        <strain evidence="3">IBT 29864</strain>
    </source>
</reference>
<dbReference type="RefSeq" id="XP_056558328.1">
    <property type="nucleotide sequence ID" value="XM_056696116.1"/>
</dbReference>
<dbReference type="Proteomes" id="UP001147782">
    <property type="component" value="Unassembled WGS sequence"/>
</dbReference>
<keyword evidence="4" id="KW-1185">Reference proteome</keyword>
<evidence type="ECO:0000313" key="3">
    <source>
        <dbReference type="EMBL" id="KAJ5380757.1"/>
    </source>
</evidence>
<proteinExistence type="predicted"/>
<accession>A0A9W9VG52</accession>
<dbReference type="GeneID" id="81435293"/>
<dbReference type="EMBL" id="JAPZBS010000002">
    <property type="protein sequence ID" value="KAJ5380757.1"/>
    <property type="molecule type" value="Genomic_DNA"/>
</dbReference>
<evidence type="ECO:0000259" key="2">
    <source>
        <dbReference type="Pfam" id="PF20248"/>
    </source>
</evidence>